<feature type="active site" description="Schiff-base intermediate with substrate" evidence="3">
    <location>
        <position position="169"/>
    </location>
</feature>
<dbReference type="InterPro" id="IPR002220">
    <property type="entry name" value="DapA-like"/>
</dbReference>
<dbReference type="GO" id="GO:0008747">
    <property type="term" value="F:N-acetylneuraminate lyase activity"/>
    <property type="evidence" value="ECO:0007669"/>
    <property type="project" value="TreeGrafter"/>
</dbReference>
<dbReference type="GO" id="GO:0005829">
    <property type="term" value="C:cytosol"/>
    <property type="evidence" value="ECO:0007669"/>
    <property type="project" value="TreeGrafter"/>
</dbReference>
<evidence type="ECO:0000313" key="5">
    <source>
        <dbReference type="Proteomes" id="UP001220964"/>
    </source>
</evidence>
<dbReference type="AlphaFoldDB" id="A0AAE3NPQ0"/>
<evidence type="ECO:0000256" key="1">
    <source>
        <dbReference type="ARBA" id="ARBA00023239"/>
    </source>
</evidence>
<name>A0AAE3NPQ0_9RHOB</name>
<accession>A0AAE3NPQ0</accession>
<dbReference type="SMART" id="SM01130">
    <property type="entry name" value="DHDPS"/>
    <property type="match status" value="1"/>
</dbReference>
<comment type="caution">
    <text evidence="4">The sequence shown here is derived from an EMBL/GenBank/DDBJ whole genome shotgun (WGS) entry which is preliminary data.</text>
</comment>
<evidence type="ECO:0000256" key="3">
    <source>
        <dbReference type="PIRSR" id="PIRSR001365-1"/>
    </source>
</evidence>
<keyword evidence="1 2" id="KW-0456">Lyase</keyword>
<comment type="similarity">
    <text evidence="2">Belongs to the DapA family.</text>
</comment>
<dbReference type="PANTHER" id="PTHR42849:SF1">
    <property type="entry name" value="N-ACETYLNEURAMINATE LYASE"/>
    <property type="match status" value="1"/>
</dbReference>
<dbReference type="PIRSF" id="PIRSF001365">
    <property type="entry name" value="DHDPS"/>
    <property type="match status" value="1"/>
</dbReference>
<proteinExistence type="inferred from homology"/>
<evidence type="ECO:0000313" key="4">
    <source>
        <dbReference type="EMBL" id="MDF0599831.1"/>
    </source>
</evidence>
<dbReference type="EMBL" id="JARGYC010000006">
    <property type="protein sequence ID" value="MDF0599831.1"/>
    <property type="molecule type" value="Genomic_DNA"/>
</dbReference>
<dbReference type="Pfam" id="PF00701">
    <property type="entry name" value="DHDPS"/>
    <property type="match status" value="1"/>
</dbReference>
<keyword evidence="5" id="KW-1185">Reference proteome</keyword>
<gene>
    <name evidence="4" type="ORF">P1J78_03705</name>
</gene>
<dbReference type="Gene3D" id="3.20.20.70">
    <property type="entry name" value="Aldolase class I"/>
    <property type="match status" value="1"/>
</dbReference>
<dbReference type="Proteomes" id="UP001220964">
    <property type="component" value="Unassembled WGS sequence"/>
</dbReference>
<dbReference type="GO" id="GO:0019262">
    <property type="term" value="P:N-acetylneuraminate catabolic process"/>
    <property type="evidence" value="ECO:0007669"/>
    <property type="project" value="TreeGrafter"/>
</dbReference>
<protein>
    <submittedName>
        <fullName evidence="4">Dihydrodipicolinate synthase family protein</fullName>
    </submittedName>
</protein>
<dbReference type="RefSeq" id="WP_275565973.1">
    <property type="nucleotide sequence ID" value="NZ_JARGYC010000006.1"/>
</dbReference>
<dbReference type="PANTHER" id="PTHR42849">
    <property type="entry name" value="N-ACETYLNEURAMINATE LYASE"/>
    <property type="match status" value="1"/>
</dbReference>
<dbReference type="CDD" id="cd00408">
    <property type="entry name" value="DHDPS-like"/>
    <property type="match status" value="1"/>
</dbReference>
<sequence length="311" mass="33606">MSAGPERPTGIWGTVLLPVTAAGEIDCDALDEEVRLLCDSGVAGIYTNGTAGEFHLQTEAEFDRVTELVARRAVDAKMPFQIGVSHPNPRVSRDRLARIRTVGASGAQFILPDWWPHSMAELARFAEGMQEAADGLSLILYNPPHAKIRLSLSEIAELRRIAPGIVGAKLPGGDADWYKDRRERLPDFSVFVPGHTVAFGRPLGADGAYSNVACLSPRAAGRIWTLAESAPARAVEHEARVRAFLDRYVVPLVTQCGVSNAALDKMLAVLGGWAPVGRYMLWPHLACPQDAIDRAMPDARALVQTVLADVA</sequence>
<dbReference type="SUPFAM" id="SSF51569">
    <property type="entry name" value="Aldolase"/>
    <property type="match status" value="1"/>
</dbReference>
<evidence type="ECO:0000256" key="2">
    <source>
        <dbReference type="PIRNR" id="PIRNR001365"/>
    </source>
</evidence>
<organism evidence="4 5">
    <name type="scientific">Psychromarinibacter sediminicola</name>
    <dbReference type="NCBI Taxonomy" id="3033385"/>
    <lineage>
        <taxon>Bacteria</taxon>
        <taxon>Pseudomonadati</taxon>
        <taxon>Pseudomonadota</taxon>
        <taxon>Alphaproteobacteria</taxon>
        <taxon>Rhodobacterales</taxon>
        <taxon>Paracoccaceae</taxon>
        <taxon>Psychromarinibacter</taxon>
    </lineage>
</organism>
<reference evidence="4" key="1">
    <citation type="submission" date="2023-03" db="EMBL/GenBank/DDBJ databases">
        <title>Multiphase analysis and comparison of six strains from genera Psychromarinibacter, Lutimaribacter, and Maritimibacter, including a novel species: Psychromarinibacter sediminicola sp. nov.</title>
        <authorList>
            <person name="Wang Y.-H."/>
            <person name="Ye M.-Q."/>
            <person name="Du Z.-J."/>
        </authorList>
    </citation>
    <scope>NUCLEOTIDE SEQUENCE</scope>
    <source>
        <strain evidence="4">C21-152</strain>
    </source>
</reference>
<dbReference type="InterPro" id="IPR013785">
    <property type="entry name" value="Aldolase_TIM"/>
</dbReference>
<feature type="active site" description="Proton donor/acceptor" evidence="3">
    <location>
        <position position="141"/>
    </location>
</feature>